<comment type="caution">
    <text evidence="4">The sequence shown here is derived from an EMBL/GenBank/DDBJ whole genome shotgun (WGS) entry which is preliminary data.</text>
</comment>
<reference evidence="4 5" key="1">
    <citation type="submission" date="2021-01" db="EMBL/GenBank/DDBJ databases">
        <title>Draft genomes of Rhodovulum sulfidophilum.</title>
        <authorList>
            <person name="Guzman M.S."/>
        </authorList>
    </citation>
    <scope>NUCLEOTIDE SEQUENCE [LARGE SCALE GENOMIC DNA]</scope>
    <source>
        <strain evidence="4 5">AB35</strain>
    </source>
</reference>
<protein>
    <submittedName>
        <fullName evidence="4">TetR/AcrR family transcriptional regulator</fullName>
    </submittedName>
</protein>
<accession>A0ABS1RMS7</accession>
<dbReference type="InterPro" id="IPR001647">
    <property type="entry name" value="HTH_TetR"/>
</dbReference>
<dbReference type="EMBL" id="JAESJJ010000001">
    <property type="protein sequence ID" value="MBL3607360.1"/>
    <property type="molecule type" value="Genomic_DNA"/>
</dbReference>
<dbReference type="SUPFAM" id="SSF46689">
    <property type="entry name" value="Homeodomain-like"/>
    <property type="match status" value="1"/>
</dbReference>
<evidence type="ECO:0000259" key="3">
    <source>
        <dbReference type="PROSITE" id="PS50977"/>
    </source>
</evidence>
<keyword evidence="5" id="KW-1185">Reference proteome</keyword>
<keyword evidence="1 2" id="KW-0238">DNA-binding</keyword>
<evidence type="ECO:0000256" key="1">
    <source>
        <dbReference type="ARBA" id="ARBA00023125"/>
    </source>
</evidence>
<evidence type="ECO:0000256" key="2">
    <source>
        <dbReference type="PROSITE-ProRule" id="PRU00335"/>
    </source>
</evidence>
<name>A0ABS1RMS7_RHOSU</name>
<dbReference type="Pfam" id="PF00440">
    <property type="entry name" value="TetR_N"/>
    <property type="match status" value="1"/>
</dbReference>
<dbReference type="Gene3D" id="1.10.357.10">
    <property type="entry name" value="Tetracycline Repressor, domain 2"/>
    <property type="match status" value="1"/>
</dbReference>
<dbReference type="PROSITE" id="PS50977">
    <property type="entry name" value="HTH_TETR_2"/>
    <property type="match status" value="1"/>
</dbReference>
<evidence type="ECO:0000313" key="5">
    <source>
        <dbReference type="Proteomes" id="UP000604473"/>
    </source>
</evidence>
<organism evidence="4 5">
    <name type="scientific">Rhodovulum sulfidophilum</name>
    <name type="common">Rhodobacter sulfidophilus</name>
    <dbReference type="NCBI Taxonomy" id="35806"/>
    <lineage>
        <taxon>Bacteria</taxon>
        <taxon>Pseudomonadati</taxon>
        <taxon>Pseudomonadota</taxon>
        <taxon>Alphaproteobacteria</taxon>
        <taxon>Rhodobacterales</taxon>
        <taxon>Paracoccaceae</taxon>
        <taxon>Rhodovulum</taxon>
    </lineage>
</organism>
<gene>
    <name evidence="4" type="ORF">JMM60_00895</name>
</gene>
<proteinExistence type="predicted"/>
<dbReference type="Proteomes" id="UP000604473">
    <property type="component" value="Unassembled WGS sequence"/>
</dbReference>
<dbReference type="RefSeq" id="WP_202247013.1">
    <property type="nucleotide sequence ID" value="NZ_JAESJJ010000001.1"/>
</dbReference>
<evidence type="ECO:0000313" key="4">
    <source>
        <dbReference type="EMBL" id="MBL3607360.1"/>
    </source>
</evidence>
<dbReference type="InterPro" id="IPR009057">
    <property type="entry name" value="Homeodomain-like_sf"/>
</dbReference>
<feature type="domain" description="HTH tetR-type" evidence="3">
    <location>
        <begin position="11"/>
        <end position="71"/>
    </location>
</feature>
<feature type="DNA-binding region" description="H-T-H motif" evidence="2">
    <location>
        <begin position="34"/>
        <end position="53"/>
    </location>
</feature>
<sequence length="230" mass="25523">MTATTDRIHKKRKFDQGLEGAREAFLRDGFKPASVAPILRRAGVSKATLYSDVPDKRRLFSEVMQRECDRLTGAARHEIDLSTPAETVLKTAARHISPALLSEFYQAVFRICAANTASRISARPATAPPRCGCSAIRHRNLAIGDEASAADRVVALCKVDPYTRRRFRRGSDFKKAEIVGGSRARWRCSLRALAPTAGAQSSRRTRSWLPTCLVSKRLSSRTRSESLRLP</sequence>